<evidence type="ECO:0000256" key="2">
    <source>
        <dbReference type="SAM" id="SignalP"/>
    </source>
</evidence>
<dbReference type="AlphaFoldDB" id="A0A8H6FKU0"/>
<evidence type="ECO:0000313" key="3">
    <source>
        <dbReference type="EMBL" id="KAF6230352.1"/>
    </source>
</evidence>
<organism evidence="3 4">
    <name type="scientific">Letharia lupina</name>
    <dbReference type="NCBI Taxonomy" id="560253"/>
    <lineage>
        <taxon>Eukaryota</taxon>
        <taxon>Fungi</taxon>
        <taxon>Dikarya</taxon>
        <taxon>Ascomycota</taxon>
        <taxon>Pezizomycotina</taxon>
        <taxon>Lecanoromycetes</taxon>
        <taxon>OSLEUM clade</taxon>
        <taxon>Lecanoromycetidae</taxon>
        <taxon>Lecanorales</taxon>
        <taxon>Lecanorineae</taxon>
        <taxon>Parmeliaceae</taxon>
        <taxon>Letharia</taxon>
    </lineage>
</organism>
<dbReference type="RefSeq" id="XP_037157609.1">
    <property type="nucleotide sequence ID" value="XM_037295608.1"/>
</dbReference>
<feature type="compositionally biased region" description="Low complexity" evidence="1">
    <location>
        <begin position="438"/>
        <end position="457"/>
    </location>
</feature>
<keyword evidence="2" id="KW-0732">Signal</keyword>
<feature type="region of interest" description="Disordered" evidence="1">
    <location>
        <begin position="438"/>
        <end position="467"/>
    </location>
</feature>
<keyword evidence="4" id="KW-1185">Reference proteome</keyword>
<feature type="signal peptide" evidence="2">
    <location>
        <begin position="1"/>
        <end position="16"/>
    </location>
</feature>
<reference evidence="3 4" key="1">
    <citation type="journal article" date="2020" name="Genomics">
        <title>Complete, high-quality genomes from long-read metagenomic sequencing of two wolf lichen thalli reveals enigmatic genome architecture.</title>
        <authorList>
            <person name="McKenzie S.K."/>
            <person name="Walston R.F."/>
            <person name="Allen J.L."/>
        </authorList>
    </citation>
    <scope>NUCLEOTIDE SEQUENCE [LARGE SCALE GENOMIC DNA]</scope>
    <source>
        <strain evidence="3">WasteWater1</strain>
    </source>
</reference>
<protein>
    <submittedName>
        <fullName evidence="3">Uncharacterized protein</fullName>
    </submittedName>
</protein>
<comment type="caution">
    <text evidence="3">The sequence shown here is derived from an EMBL/GenBank/DDBJ whole genome shotgun (WGS) entry which is preliminary data.</text>
</comment>
<dbReference type="GeneID" id="59333100"/>
<accession>A0A8H6FKU0</accession>
<dbReference type="Proteomes" id="UP000593566">
    <property type="component" value="Unassembled WGS sequence"/>
</dbReference>
<evidence type="ECO:0000256" key="1">
    <source>
        <dbReference type="SAM" id="MobiDB-lite"/>
    </source>
</evidence>
<dbReference type="EMBL" id="JACCJB010000002">
    <property type="protein sequence ID" value="KAF6230352.1"/>
    <property type="molecule type" value="Genomic_DNA"/>
</dbReference>
<name>A0A8H6FKU0_9LECA</name>
<evidence type="ECO:0000313" key="4">
    <source>
        <dbReference type="Proteomes" id="UP000593566"/>
    </source>
</evidence>
<feature type="compositionally biased region" description="Polar residues" evidence="1">
    <location>
        <begin position="343"/>
        <end position="356"/>
    </location>
</feature>
<sequence>MLLPTVVLLLASFCNAEERSNPHETTLAPRAVNILIPTVTLAPVTNFNQSLPAGLFVNVTGPQIEFITDVPSLNGDALLALGPDAAAALEIAYQENCPNGLDSPNCETSLQLALNVDQPNLQKRVVVFLVPILVEGMAIEFAEMRKQENAISRIRTPSPNVAMLSSVQGRKTVVFATQTDGGKLITAVPSPTVDSTSQFSVATVTVGSSLAQKGDLIFAMPSEAGFALSQFVQTYGRCTVTRKRSCDPYETAGYVAGQAIAEVKPGGVTKDLITMPTDISFGDLIQPLAAPLPQVVLFGRQVTALAADSALLIIVAAFLLLAAYAELTTTAPGPTRSIIPASDFSTSRMPQRTGSECPQHVPNCSNCGGNSYIQPDPLHTNGNCVGIKTTKYNNFAAGCVCVDPIDPPGFQPYDDSEAISEAQAFLVAMAADGTGGAISTSGSTTISASSSPSASPAKACNNGVSYD</sequence>
<feature type="region of interest" description="Disordered" evidence="1">
    <location>
        <begin position="336"/>
        <end position="356"/>
    </location>
</feature>
<feature type="chain" id="PRO_5034162305" evidence="2">
    <location>
        <begin position="17"/>
        <end position="467"/>
    </location>
</feature>
<gene>
    <name evidence="3" type="ORF">HO133_004694</name>
</gene>
<proteinExistence type="predicted"/>